<dbReference type="SMART" id="SM00851">
    <property type="entry name" value="MGS"/>
    <property type="match status" value="1"/>
</dbReference>
<dbReference type="Pfam" id="PF02142">
    <property type="entry name" value="MGS"/>
    <property type="match status" value="1"/>
</dbReference>
<dbReference type="PANTHER" id="PTHR11692:SF0">
    <property type="entry name" value="BIFUNCTIONAL PURINE BIOSYNTHESIS PROTEIN ATIC"/>
    <property type="match status" value="1"/>
</dbReference>
<dbReference type="GO" id="GO:0005829">
    <property type="term" value="C:cytosol"/>
    <property type="evidence" value="ECO:0007669"/>
    <property type="project" value="TreeGrafter"/>
</dbReference>
<dbReference type="AlphaFoldDB" id="A0A1G2M332"/>
<evidence type="ECO:0000256" key="6">
    <source>
        <dbReference type="ARBA" id="ARBA00022801"/>
    </source>
</evidence>
<dbReference type="SUPFAM" id="SSF53927">
    <property type="entry name" value="Cytidine deaminase-like"/>
    <property type="match status" value="1"/>
</dbReference>
<keyword evidence="5" id="KW-0658">Purine biosynthesis</keyword>
<dbReference type="Gene3D" id="3.40.50.1380">
    <property type="entry name" value="Methylglyoxal synthase-like domain"/>
    <property type="match status" value="1"/>
</dbReference>
<proteinExistence type="inferred from homology"/>
<dbReference type="PROSITE" id="PS51855">
    <property type="entry name" value="MGS"/>
    <property type="match status" value="1"/>
</dbReference>
<organism evidence="9 10">
    <name type="scientific">Candidatus Taylorbacteria bacterium RIFCSPHIGHO2_01_FULL_46_22b</name>
    <dbReference type="NCBI Taxonomy" id="1802301"/>
    <lineage>
        <taxon>Bacteria</taxon>
        <taxon>Candidatus Tayloriibacteriota</taxon>
    </lineage>
</organism>
<evidence type="ECO:0000256" key="7">
    <source>
        <dbReference type="ARBA" id="ARBA00023268"/>
    </source>
</evidence>
<evidence type="ECO:0000313" key="9">
    <source>
        <dbReference type="EMBL" id="OHA18288.1"/>
    </source>
</evidence>
<name>A0A1G2M332_9BACT</name>
<dbReference type="InterPro" id="IPR011607">
    <property type="entry name" value="MGS-like_dom"/>
</dbReference>
<comment type="similarity">
    <text evidence="3">Belongs to the PurH family.</text>
</comment>
<evidence type="ECO:0000256" key="5">
    <source>
        <dbReference type="ARBA" id="ARBA00022755"/>
    </source>
</evidence>
<dbReference type="UniPathway" id="UPA00074">
    <property type="reaction ID" value="UER00133"/>
</dbReference>
<dbReference type="SMART" id="SM00798">
    <property type="entry name" value="AICARFT_IMPCHas"/>
    <property type="match status" value="1"/>
</dbReference>
<dbReference type="InterPro" id="IPR024051">
    <property type="entry name" value="AICAR_Tfase_dup_dom_sf"/>
</dbReference>
<sequence>MKTALLSAFRKEGLPDFARRLVARGWNLLASGGTAKCLAEARIPVTDVATIVGPPILGHRVVTLSREIHAALLAKDTPEDAAELTRIGVPRIDLVYVDLYPLERETLREGSTLDSVLEQEDIGGPTMLSSAAKGKRIVISDPADCGPVLQMLESDLPFDTEYREHLAAKADFIVSRYRMLTARFRGNGAFEAIHGILHLPVAYGENPWLASLGLFSTQTDYPLALDKYVLMNGEDILPSYNTWGDLDRAQLTLLHIMAGLERNGLLQSNNFCTVGVKHGNACSVGIGNDSGTSLKRAMEGDITSIFGGLVIHNGGITAQGAEILLHHVEPSGKRVLDAVASTVFSSDAIDLLRRKTGKCRILRNPALSAASLRTLVPSLTSKRIKSVAGGFLPQADRNFVPCFGDGGGIAIHGSVRPLLHASTRIADLVLAWAIGSTSTSNTITLVKDGQLIANMVGQQSRVRAAKFAVLLAGENGHSTHGAVAYSDSFFPFPDGPKVLIDAGVKAIFTSSGSIRDQETIDLCLENNVALFMVPDKVGRGFYH</sequence>
<evidence type="ECO:0000259" key="8">
    <source>
        <dbReference type="PROSITE" id="PS51855"/>
    </source>
</evidence>
<accession>A0A1G2M332</accession>
<dbReference type="Gene3D" id="3.40.140.20">
    <property type="match status" value="2"/>
</dbReference>
<comment type="pathway">
    <text evidence="2">Purine metabolism; IMP biosynthesis via de novo pathway; 5-formamido-1-(5-phospho-D-ribosyl)imidazole-4-carboxamide from 5-amino-1-(5-phospho-D-ribosyl)imidazole-4-carboxamide (10-formyl THF route): step 1/1.</text>
</comment>
<evidence type="ECO:0000256" key="3">
    <source>
        <dbReference type="ARBA" id="ARBA00007667"/>
    </source>
</evidence>
<dbReference type="PANTHER" id="PTHR11692">
    <property type="entry name" value="BIFUNCTIONAL PURINE BIOSYNTHESIS PROTEIN PURH"/>
    <property type="match status" value="1"/>
</dbReference>
<keyword evidence="6" id="KW-0378">Hydrolase</keyword>
<evidence type="ECO:0000256" key="1">
    <source>
        <dbReference type="ARBA" id="ARBA00004844"/>
    </source>
</evidence>
<comment type="caution">
    <text evidence="9">The sequence shown here is derived from an EMBL/GenBank/DDBJ whole genome shotgun (WGS) entry which is preliminary data.</text>
</comment>
<feature type="domain" description="MGS-like" evidence="8">
    <location>
        <begin position="1"/>
        <end position="142"/>
    </location>
</feature>
<dbReference type="GO" id="GO:0004643">
    <property type="term" value="F:phosphoribosylaminoimidazolecarboxamide formyltransferase activity"/>
    <property type="evidence" value="ECO:0007669"/>
    <property type="project" value="InterPro"/>
</dbReference>
<evidence type="ECO:0000313" key="10">
    <source>
        <dbReference type="Proteomes" id="UP000178873"/>
    </source>
</evidence>
<gene>
    <name evidence="9" type="ORF">A2664_02390</name>
</gene>
<dbReference type="EMBL" id="MHRF01000007">
    <property type="protein sequence ID" value="OHA18288.1"/>
    <property type="molecule type" value="Genomic_DNA"/>
</dbReference>
<dbReference type="InterPro" id="IPR036914">
    <property type="entry name" value="MGS-like_dom_sf"/>
</dbReference>
<comment type="pathway">
    <text evidence="1">Purine metabolism; IMP biosynthesis via de novo pathway; IMP from 5-formamido-1-(5-phospho-D-ribosyl)imidazole-4-carboxamide: step 1/1.</text>
</comment>
<dbReference type="PIRSF" id="PIRSF000414">
    <property type="entry name" value="AICARFT_IMPCHas"/>
    <property type="match status" value="1"/>
</dbReference>
<dbReference type="STRING" id="1802301.A2664_02390"/>
<evidence type="ECO:0000256" key="4">
    <source>
        <dbReference type="ARBA" id="ARBA00022679"/>
    </source>
</evidence>
<dbReference type="Pfam" id="PF01808">
    <property type="entry name" value="AICARFT_IMPCHas"/>
    <property type="match status" value="1"/>
</dbReference>
<keyword evidence="7" id="KW-0511">Multifunctional enzyme</keyword>
<dbReference type="InterPro" id="IPR016193">
    <property type="entry name" value="Cytidine_deaminase-like"/>
</dbReference>
<dbReference type="GO" id="GO:0003937">
    <property type="term" value="F:IMP cyclohydrolase activity"/>
    <property type="evidence" value="ECO:0007669"/>
    <property type="project" value="InterPro"/>
</dbReference>
<dbReference type="GO" id="GO:0006189">
    <property type="term" value="P:'de novo' IMP biosynthetic process"/>
    <property type="evidence" value="ECO:0007669"/>
    <property type="project" value="UniProtKB-UniPathway"/>
</dbReference>
<dbReference type="CDD" id="cd01421">
    <property type="entry name" value="IMPCH"/>
    <property type="match status" value="1"/>
</dbReference>
<protein>
    <recommendedName>
        <fullName evidence="8">MGS-like domain-containing protein</fullName>
    </recommendedName>
</protein>
<dbReference type="Proteomes" id="UP000178873">
    <property type="component" value="Unassembled WGS sequence"/>
</dbReference>
<keyword evidence="4" id="KW-0808">Transferase</keyword>
<dbReference type="InterPro" id="IPR002695">
    <property type="entry name" value="PurH-like"/>
</dbReference>
<reference evidence="9 10" key="1">
    <citation type="journal article" date="2016" name="Nat. Commun.">
        <title>Thousands of microbial genomes shed light on interconnected biogeochemical processes in an aquifer system.</title>
        <authorList>
            <person name="Anantharaman K."/>
            <person name="Brown C.T."/>
            <person name="Hug L.A."/>
            <person name="Sharon I."/>
            <person name="Castelle C.J."/>
            <person name="Probst A.J."/>
            <person name="Thomas B.C."/>
            <person name="Singh A."/>
            <person name="Wilkins M.J."/>
            <person name="Karaoz U."/>
            <person name="Brodie E.L."/>
            <person name="Williams K.H."/>
            <person name="Hubbard S.S."/>
            <person name="Banfield J.F."/>
        </authorList>
    </citation>
    <scope>NUCLEOTIDE SEQUENCE [LARGE SCALE GENOMIC DNA]</scope>
</reference>
<dbReference type="SUPFAM" id="SSF52335">
    <property type="entry name" value="Methylglyoxal synthase-like"/>
    <property type="match status" value="1"/>
</dbReference>
<evidence type="ECO:0000256" key="2">
    <source>
        <dbReference type="ARBA" id="ARBA00004954"/>
    </source>
</evidence>